<keyword evidence="2" id="KW-0812">Transmembrane</keyword>
<keyword evidence="4" id="KW-1185">Reference proteome</keyword>
<feature type="region of interest" description="Disordered" evidence="1">
    <location>
        <begin position="62"/>
        <end position="93"/>
    </location>
</feature>
<keyword evidence="2" id="KW-1133">Transmembrane helix</keyword>
<proteinExistence type="predicted"/>
<dbReference type="AlphaFoldDB" id="A0A6G4WKM0"/>
<accession>A0A6G4WKM0</accession>
<feature type="transmembrane region" description="Helical" evidence="2">
    <location>
        <begin position="33"/>
        <end position="55"/>
    </location>
</feature>
<organism evidence="3 4">
    <name type="scientific">Allomesorhizobium camelthorni</name>
    <dbReference type="NCBI Taxonomy" id="475069"/>
    <lineage>
        <taxon>Bacteria</taxon>
        <taxon>Pseudomonadati</taxon>
        <taxon>Pseudomonadota</taxon>
        <taxon>Alphaproteobacteria</taxon>
        <taxon>Hyphomicrobiales</taxon>
        <taxon>Phyllobacteriaceae</taxon>
        <taxon>Allomesorhizobium</taxon>
    </lineage>
</organism>
<dbReference type="RefSeq" id="WP_165032992.1">
    <property type="nucleotide sequence ID" value="NZ_JAAKZF010000059.1"/>
</dbReference>
<evidence type="ECO:0000256" key="1">
    <source>
        <dbReference type="SAM" id="MobiDB-lite"/>
    </source>
</evidence>
<name>A0A6G4WKM0_9HYPH</name>
<evidence type="ECO:0000313" key="4">
    <source>
        <dbReference type="Proteomes" id="UP001642900"/>
    </source>
</evidence>
<gene>
    <name evidence="3" type="ORF">G6N73_26650</name>
</gene>
<dbReference type="Proteomes" id="UP001642900">
    <property type="component" value="Unassembled WGS sequence"/>
</dbReference>
<evidence type="ECO:0000313" key="3">
    <source>
        <dbReference type="EMBL" id="NGO54660.1"/>
    </source>
</evidence>
<reference evidence="3 4" key="1">
    <citation type="submission" date="2020-02" db="EMBL/GenBank/DDBJ databases">
        <title>Genome sequence of strain CCNWXJ40-4.</title>
        <authorList>
            <person name="Gao J."/>
            <person name="Sun J."/>
        </authorList>
    </citation>
    <scope>NUCLEOTIDE SEQUENCE [LARGE SCALE GENOMIC DNA]</scope>
    <source>
        <strain evidence="3 4">CCNWXJ 40-4</strain>
    </source>
</reference>
<dbReference type="EMBL" id="JAAKZF010000059">
    <property type="protein sequence ID" value="NGO54660.1"/>
    <property type="molecule type" value="Genomic_DNA"/>
</dbReference>
<dbReference type="InterPro" id="IPR024239">
    <property type="entry name" value="SyrA"/>
</dbReference>
<feature type="compositionally biased region" description="Polar residues" evidence="1">
    <location>
        <begin position="64"/>
        <end position="74"/>
    </location>
</feature>
<dbReference type="Pfam" id="PF11089">
    <property type="entry name" value="SyrA"/>
    <property type="match status" value="1"/>
</dbReference>
<sequence length="93" mass="9981">MSFPLFFRGLFGVLVLFAATTYCVKQSVWTTTIQTLTVAVLLQVGYFIGVLMIVWRSGTKAQPAESNGDMQASPGQGGDGILSIHDGEHRMGG</sequence>
<keyword evidence="2" id="KW-0472">Membrane</keyword>
<evidence type="ECO:0000256" key="2">
    <source>
        <dbReference type="SAM" id="Phobius"/>
    </source>
</evidence>
<comment type="caution">
    <text evidence="3">The sequence shown here is derived from an EMBL/GenBank/DDBJ whole genome shotgun (WGS) entry which is preliminary data.</text>
</comment>
<protein>
    <submittedName>
        <fullName evidence="3">Exopolysaccharide production repressor protein exox</fullName>
    </submittedName>
</protein>